<evidence type="ECO:0000313" key="6">
    <source>
        <dbReference type="Proteomes" id="UP001567537"/>
    </source>
</evidence>
<dbReference type="EMBL" id="JAHWZY010000024">
    <property type="protein sequence ID" value="MEZ3181283.1"/>
    <property type="molecule type" value="Genomic_DNA"/>
</dbReference>
<dbReference type="NCBIfam" id="NF033592">
    <property type="entry name" value="transpos_IS4_1"/>
    <property type="match status" value="1"/>
</dbReference>
<dbReference type="InterPro" id="IPR047952">
    <property type="entry name" value="Transpos_IS4"/>
</dbReference>
<gene>
    <name evidence="5" type="ORF">KYY02_22110</name>
</gene>
<name>A0ABV4J644_9ACTN</name>
<dbReference type="InterPro" id="IPR002559">
    <property type="entry name" value="Transposase_11"/>
</dbReference>
<feature type="domain" description="Transposase IS4 N-terminal" evidence="4">
    <location>
        <begin position="2"/>
        <end position="79"/>
    </location>
</feature>
<evidence type="ECO:0000256" key="1">
    <source>
        <dbReference type="SAM" id="MobiDB-lite"/>
    </source>
</evidence>
<sequence>MDDVLAESRTVQQRLRLLPSRVGIYFMLALALFPSLGYVRVWDKLTAGLPDGDHARPSEKALRDLRRRVGPVPLKALFEVVAGPLGQPRTPGVSYRRWRTVAFDGCSSVKAPDQERNLNWLGRTRTRLGWAGYPMIRLMVLCETGTRGLLGAVFGPAERGEGFYAQQLLHLLSSRTLLLADRGFDANDFLSAVADTGSQLLIRLKPRRRPAVLAVLPDGSYLTFLGPQKVRIIDAEISMTTSDGQRVSDHYRLATTLLDHRTDPATILVRLYHERWEIESAFYALRHTLAEGQVLRSADPTGLEQEVWAQLTLYQVLRAAMVDAVESVAGTDPDRASFTIALEAARDHVVRGPGPLQDSSIGAVGRIGRAVLAGLLPKRRLRTCNRKVKAPMSRYYSRLTDPRPRTSSAIETLEFRVFQSPSAQPPPKSTAPTDGRRAGRGPGHTGEGQRNRTLQLMRTAPEATWKSCDLARSLGYSNIHSFRASMKRWTAEGLIRKVGRGTYKLEQAWGIADLTDPVSR</sequence>
<organism evidence="5 6">
    <name type="scientific">Streptomyces pimonensis</name>
    <dbReference type="NCBI Taxonomy" id="2860288"/>
    <lineage>
        <taxon>Bacteria</taxon>
        <taxon>Bacillati</taxon>
        <taxon>Actinomycetota</taxon>
        <taxon>Actinomycetes</taxon>
        <taxon>Kitasatosporales</taxon>
        <taxon>Streptomycetaceae</taxon>
        <taxon>Streptomyces</taxon>
    </lineage>
</organism>
<reference evidence="5 6" key="1">
    <citation type="journal article" date="2021" name="Res Sq">
        <title>Streptomyces Pimoensis sp. nov., Isolated From the Taklimakan Desert in Xinjiang, China.</title>
        <authorList>
            <person name="Zhang P."/>
            <person name="Luo X."/>
            <person name="Luo X."/>
            <person name="Liu Z."/>
            <person name="Xia Z."/>
            <person name="Wan C."/>
            <person name="zhang L."/>
        </authorList>
    </citation>
    <scope>NUCLEOTIDE SEQUENCE [LARGE SCALE GENOMIC DNA]</scope>
    <source>
        <strain evidence="5 6">TRM75549</strain>
    </source>
</reference>
<dbReference type="Pfam" id="PF01609">
    <property type="entry name" value="DDE_Tnp_1"/>
    <property type="match status" value="1"/>
</dbReference>
<accession>A0ABV4J644</accession>
<dbReference type="Proteomes" id="UP001567537">
    <property type="component" value="Unassembled WGS sequence"/>
</dbReference>
<dbReference type="InterPro" id="IPR024473">
    <property type="entry name" value="Transposases_IS4_N"/>
</dbReference>
<proteinExistence type="predicted"/>
<feature type="domain" description="Transposase IS4-like" evidence="3">
    <location>
        <begin position="132"/>
        <end position="314"/>
    </location>
</feature>
<keyword evidence="2" id="KW-0472">Membrane</keyword>
<feature type="region of interest" description="Disordered" evidence="1">
    <location>
        <begin position="416"/>
        <end position="454"/>
    </location>
</feature>
<dbReference type="SUPFAM" id="SSF53098">
    <property type="entry name" value="Ribonuclease H-like"/>
    <property type="match status" value="1"/>
</dbReference>
<evidence type="ECO:0000313" key="5">
    <source>
        <dbReference type="EMBL" id="MEZ3181283.1"/>
    </source>
</evidence>
<evidence type="ECO:0000256" key="2">
    <source>
        <dbReference type="SAM" id="Phobius"/>
    </source>
</evidence>
<dbReference type="PANTHER" id="PTHR37529:SF1">
    <property type="entry name" value="TRANSPOSASE INSG FOR INSERTION SEQUENCE ELEMENT IS4-RELATED"/>
    <property type="match status" value="1"/>
</dbReference>
<dbReference type="InterPro" id="IPR012337">
    <property type="entry name" value="RNaseH-like_sf"/>
</dbReference>
<keyword evidence="6" id="KW-1185">Reference proteome</keyword>
<keyword evidence="2" id="KW-0812">Transmembrane</keyword>
<comment type="caution">
    <text evidence="5">The sequence shown here is derived from an EMBL/GenBank/DDBJ whole genome shotgun (WGS) entry which is preliminary data.</text>
</comment>
<dbReference type="PANTHER" id="PTHR37529">
    <property type="entry name" value="TRANSPOSASE INSG FOR INSERTION SEQUENCE ELEMENT IS4-RELATED"/>
    <property type="match status" value="1"/>
</dbReference>
<dbReference type="Pfam" id="PF13006">
    <property type="entry name" value="Nterm_IS4"/>
    <property type="match status" value="1"/>
</dbReference>
<keyword evidence="2" id="KW-1133">Transmembrane helix</keyword>
<feature type="transmembrane region" description="Helical" evidence="2">
    <location>
        <begin position="22"/>
        <end position="42"/>
    </location>
</feature>
<evidence type="ECO:0000259" key="4">
    <source>
        <dbReference type="Pfam" id="PF13006"/>
    </source>
</evidence>
<protein>
    <submittedName>
        <fullName evidence="5">IS4 family transposase</fullName>
    </submittedName>
</protein>
<evidence type="ECO:0000259" key="3">
    <source>
        <dbReference type="Pfam" id="PF01609"/>
    </source>
</evidence>